<dbReference type="PROSITE" id="PS50157">
    <property type="entry name" value="ZINC_FINGER_C2H2_2"/>
    <property type="match status" value="2"/>
</dbReference>
<sequence>MSQVGAVQESSCTSSFLGEKPRVEKAHICSYPGCSKSFTRAEHLRRHALNHKNEDNTCERCGVHFNRPDLLGRHMVRHAKRDEEAGGPGLGVLETRKRTRRGPDGTIITRPTKKQARAALAGRYVAPAASPPLIESADSSSPSIQSFNDNSVSSHSSLNHDGSSTLTTPPSMGDLRYPGQDHGACSGGPISPPTSAHPSCSSVNLDPVPLDNCQTVDHTDPIIAPMVPGGPYEPFVEPIPGQFDASDGSWRNQDSVPGLDYEDSFDLDTATSFNMPFAATHNYNWLFDVPSLDDAFNHNDLSLAMDMVNFAEPVPDMWSQPQQRQNELLTQTLSSPEPARELEYRDHSQQNEAAHDNNAEYNNKIAPDPLVQDSENVSASVAVDSCQFSTSPAQSARTAPNASSNQIPLSVSDMDWMGQSPPVEVAPKQLPQISEAARARLLRLVSQLQPMIVEGNPLELTSPLLSIRALQTYCDLFFTKFNYSYPLIHQPTFDPGRVDTLLLAAIISMGATYSSRDAHQLAVGMHDSLRNQLFSHQSFSSQPDLWVLQTMMLIDCFGKQRAGQKQRDMSQLFHCVLIKLIRRSTCPIIRTSPIVQLPDNLDLAWRQAMELEQRKRLVMLCFMWDTQHAVLFSQSLCMSAFEIRASLPCDEATWEANSAEEWFEHARAEKAHWAFLTVLKAYITPNTTRRPQRLNVLSRIFLLHGIMSISSDLKRRDQTTLRSETPNLVGAWKARVSRSYDLWKNDFDADCMNMKLNQQSDRRKFVGLKMATHVMYHAAHITLNVEVLDLQIYAGAPHILGRVVTGDDFERSQRIVTRWLNEDPRSAAKATRHASYILQDAIMNLNDWDETDVFHFPWCLYLATLTCWAFHLPTSSSTPTPTSKLHRRSTSSNGEEEQQQQQQQKHQSQTSTICDSATSSLTARNEMTTLVIAMTTCNSLEELSSLAGKFDTAGLTSIISQQLANVRWAVVHDAMKVLANLSSK</sequence>
<dbReference type="GO" id="GO:0000981">
    <property type="term" value="F:DNA-binding transcription factor activity, RNA polymerase II-specific"/>
    <property type="evidence" value="ECO:0007669"/>
    <property type="project" value="InterPro"/>
</dbReference>
<dbReference type="Pfam" id="PF04082">
    <property type="entry name" value="Fungal_trans"/>
    <property type="match status" value="1"/>
</dbReference>
<organism evidence="10 11">
    <name type="scientific">Emergomyces africanus</name>
    <dbReference type="NCBI Taxonomy" id="1955775"/>
    <lineage>
        <taxon>Eukaryota</taxon>
        <taxon>Fungi</taxon>
        <taxon>Dikarya</taxon>
        <taxon>Ascomycota</taxon>
        <taxon>Pezizomycotina</taxon>
        <taxon>Eurotiomycetes</taxon>
        <taxon>Eurotiomycetidae</taxon>
        <taxon>Onygenales</taxon>
        <taxon>Ajellomycetaceae</taxon>
        <taxon>Emergomyces</taxon>
    </lineage>
</organism>
<dbReference type="GO" id="GO:0006351">
    <property type="term" value="P:DNA-templated transcription"/>
    <property type="evidence" value="ECO:0007669"/>
    <property type="project" value="InterPro"/>
</dbReference>
<dbReference type="InterPro" id="IPR051059">
    <property type="entry name" value="VerF-like"/>
</dbReference>
<dbReference type="OrthoDB" id="1405595at2759"/>
<evidence type="ECO:0000256" key="1">
    <source>
        <dbReference type="ARBA" id="ARBA00004123"/>
    </source>
</evidence>
<evidence type="ECO:0000256" key="5">
    <source>
        <dbReference type="ARBA" id="ARBA00022833"/>
    </source>
</evidence>
<feature type="region of interest" description="Disordered" evidence="8">
    <location>
        <begin position="131"/>
        <end position="203"/>
    </location>
</feature>
<dbReference type="EMBL" id="LGUA01000054">
    <property type="protein sequence ID" value="OAX84716.1"/>
    <property type="molecule type" value="Genomic_DNA"/>
</dbReference>
<feature type="compositionally biased region" description="Polar residues" evidence="8">
    <location>
        <begin position="193"/>
        <end position="203"/>
    </location>
</feature>
<proteinExistence type="predicted"/>
<dbReference type="InterPro" id="IPR007219">
    <property type="entry name" value="XnlR_reg_dom"/>
</dbReference>
<dbReference type="GO" id="GO:0000785">
    <property type="term" value="C:chromatin"/>
    <property type="evidence" value="ECO:0007669"/>
    <property type="project" value="TreeGrafter"/>
</dbReference>
<evidence type="ECO:0000313" key="10">
    <source>
        <dbReference type="EMBL" id="OAX84716.1"/>
    </source>
</evidence>
<evidence type="ECO:0000313" key="11">
    <source>
        <dbReference type="Proteomes" id="UP000091918"/>
    </source>
</evidence>
<dbReference type="SUPFAM" id="SSF57667">
    <property type="entry name" value="beta-beta-alpha zinc fingers"/>
    <property type="match status" value="1"/>
</dbReference>
<evidence type="ECO:0000256" key="6">
    <source>
        <dbReference type="ARBA" id="ARBA00023242"/>
    </source>
</evidence>
<feature type="compositionally biased region" description="Low complexity" evidence="8">
    <location>
        <begin position="899"/>
        <end position="912"/>
    </location>
</feature>
<evidence type="ECO:0000256" key="7">
    <source>
        <dbReference type="PROSITE-ProRule" id="PRU00042"/>
    </source>
</evidence>
<keyword evidence="3" id="KW-0677">Repeat</keyword>
<dbReference type="InterPro" id="IPR036236">
    <property type="entry name" value="Znf_C2H2_sf"/>
</dbReference>
<dbReference type="CDD" id="cd12148">
    <property type="entry name" value="fungal_TF_MHR"/>
    <property type="match status" value="1"/>
</dbReference>
<evidence type="ECO:0000259" key="9">
    <source>
        <dbReference type="PROSITE" id="PS50157"/>
    </source>
</evidence>
<dbReference type="PANTHER" id="PTHR40626">
    <property type="entry name" value="MIP31509P"/>
    <property type="match status" value="1"/>
</dbReference>
<dbReference type="AlphaFoldDB" id="A0A1B7P6P8"/>
<evidence type="ECO:0000256" key="2">
    <source>
        <dbReference type="ARBA" id="ARBA00022723"/>
    </source>
</evidence>
<protein>
    <recommendedName>
        <fullName evidence="9">C2H2-type domain-containing protein</fullName>
    </recommendedName>
</protein>
<feature type="region of interest" description="Disordered" evidence="8">
    <location>
        <begin position="82"/>
        <end position="119"/>
    </location>
</feature>
<evidence type="ECO:0000256" key="3">
    <source>
        <dbReference type="ARBA" id="ARBA00022737"/>
    </source>
</evidence>
<dbReference type="GO" id="GO:0000978">
    <property type="term" value="F:RNA polymerase II cis-regulatory region sequence-specific DNA binding"/>
    <property type="evidence" value="ECO:0007669"/>
    <property type="project" value="InterPro"/>
</dbReference>
<feature type="domain" description="C2H2-type" evidence="9">
    <location>
        <begin position="56"/>
        <end position="83"/>
    </location>
</feature>
<dbReference type="SMART" id="SM00355">
    <property type="entry name" value="ZnF_C2H2"/>
    <property type="match status" value="2"/>
</dbReference>
<accession>A0A1B7P6P8</accession>
<dbReference type="STRING" id="1658172.A0A1B7P6P8"/>
<keyword evidence="6" id="KW-0539">Nucleus</keyword>
<comment type="subcellular location">
    <subcellularLocation>
        <location evidence="1">Nucleus</location>
    </subcellularLocation>
</comment>
<name>A0A1B7P6P8_9EURO</name>
<feature type="region of interest" description="Disordered" evidence="8">
    <location>
        <begin position="876"/>
        <end position="915"/>
    </location>
</feature>
<dbReference type="PANTHER" id="PTHR40626:SF18">
    <property type="entry name" value="NICOTINATE CATABOLISM CLUSTER-SPECIFIC TRANSCRIPTION FACTOR"/>
    <property type="match status" value="1"/>
</dbReference>
<keyword evidence="5" id="KW-0862">Zinc</keyword>
<feature type="domain" description="C2H2-type" evidence="9">
    <location>
        <begin position="27"/>
        <end position="56"/>
    </location>
</feature>
<dbReference type="Proteomes" id="UP000091918">
    <property type="component" value="Unassembled WGS sequence"/>
</dbReference>
<dbReference type="PROSITE" id="PS00028">
    <property type="entry name" value="ZINC_FINGER_C2H2_1"/>
    <property type="match status" value="2"/>
</dbReference>
<keyword evidence="2" id="KW-0479">Metal-binding</keyword>
<gene>
    <name evidence="10" type="ORF">ACJ72_00913</name>
</gene>
<evidence type="ECO:0000256" key="8">
    <source>
        <dbReference type="SAM" id="MobiDB-lite"/>
    </source>
</evidence>
<keyword evidence="11" id="KW-1185">Reference proteome</keyword>
<reference evidence="10 11" key="1">
    <citation type="submission" date="2015-07" db="EMBL/GenBank/DDBJ databases">
        <title>Emmonsia species relationships and genome sequence.</title>
        <authorList>
            <person name="Cuomo C.A."/>
            <person name="Schwartz I.S."/>
            <person name="Kenyon C."/>
            <person name="de Hoog G.S."/>
            <person name="Govender N.P."/>
            <person name="Botha A."/>
            <person name="Moreno L."/>
            <person name="de Vries M."/>
            <person name="Munoz J.F."/>
            <person name="Stielow J.B."/>
        </authorList>
    </citation>
    <scope>NUCLEOTIDE SEQUENCE [LARGE SCALE GENOMIC DNA]</scope>
    <source>
        <strain evidence="10 11">CBS 136260</strain>
    </source>
</reference>
<dbReference type="Gene3D" id="3.30.160.60">
    <property type="entry name" value="Classic Zinc Finger"/>
    <property type="match status" value="1"/>
</dbReference>
<feature type="compositionally biased region" description="Low complexity" evidence="8">
    <location>
        <begin position="146"/>
        <end position="164"/>
    </location>
</feature>
<evidence type="ECO:0000256" key="4">
    <source>
        <dbReference type="ARBA" id="ARBA00022771"/>
    </source>
</evidence>
<dbReference type="GO" id="GO:0005634">
    <property type="term" value="C:nucleus"/>
    <property type="evidence" value="ECO:0007669"/>
    <property type="project" value="UniProtKB-SubCell"/>
</dbReference>
<dbReference type="GO" id="GO:0008270">
    <property type="term" value="F:zinc ion binding"/>
    <property type="evidence" value="ECO:0007669"/>
    <property type="project" value="UniProtKB-KW"/>
</dbReference>
<dbReference type="InterPro" id="IPR013087">
    <property type="entry name" value="Znf_C2H2_type"/>
</dbReference>
<comment type="caution">
    <text evidence="10">The sequence shown here is derived from an EMBL/GenBank/DDBJ whole genome shotgun (WGS) entry which is preliminary data.</text>
</comment>
<keyword evidence="4 7" id="KW-0863">Zinc-finger</keyword>